<evidence type="ECO:0000313" key="1">
    <source>
        <dbReference type="EMBL" id="KAL3399806.1"/>
    </source>
</evidence>
<evidence type="ECO:0000313" key="2">
    <source>
        <dbReference type="Proteomes" id="UP001627154"/>
    </source>
</evidence>
<dbReference type="EMBL" id="JBJJXI010000055">
    <property type="protein sequence ID" value="KAL3399806.1"/>
    <property type="molecule type" value="Genomic_DNA"/>
</dbReference>
<dbReference type="AlphaFoldDB" id="A0ABD2X4V4"/>
<gene>
    <name evidence="1" type="ORF">TKK_007042</name>
</gene>
<name>A0ABD2X4V4_9HYME</name>
<organism evidence="1 2">
    <name type="scientific">Trichogramma kaykai</name>
    <dbReference type="NCBI Taxonomy" id="54128"/>
    <lineage>
        <taxon>Eukaryota</taxon>
        <taxon>Metazoa</taxon>
        <taxon>Ecdysozoa</taxon>
        <taxon>Arthropoda</taxon>
        <taxon>Hexapoda</taxon>
        <taxon>Insecta</taxon>
        <taxon>Pterygota</taxon>
        <taxon>Neoptera</taxon>
        <taxon>Endopterygota</taxon>
        <taxon>Hymenoptera</taxon>
        <taxon>Apocrita</taxon>
        <taxon>Proctotrupomorpha</taxon>
        <taxon>Chalcidoidea</taxon>
        <taxon>Trichogrammatidae</taxon>
        <taxon>Trichogramma</taxon>
    </lineage>
</organism>
<sequence length="215" mass="24585">MNFQFSRRQICRRERERQKKVLYTPANRSHVFPHERMFQYRSRYSVAVARDLLRRRLRYQHRARAHEQAAEIQRESRSAAGVGRKRWLDTTLTYLHGAANLQSRFMVFMLIILPFGTGNIRGAATYCAVDAHAYASYTYHTRNTIGCVAPSHTTADQPAAPPPAAISMPGGTQAAFAPREQIWPIVVSLVKQAANDHHLRMSDCSASHRLHIIKF</sequence>
<protein>
    <submittedName>
        <fullName evidence="1">Uncharacterized protein</fullName>
    </submittedName>
</protein>
<accession>A0ABD2X4V4</accession>
<dbReference type="Proteomes" id="UP001627154">
    <property type="component" value="Unassembled WGS sequence"/>
</dbReference>
<proteinExistence type="predicted"/>
<reference evidence="1 2" key="1">
    <citation type="journal article" date="2024" name="bioRxiv">
        <title>A reference genome for Trichogramma kaykai: A tiny desert-dwelling parasitoid wasp with competing sex-ratio distorters.</title>
        <authorList>
            <person name="Culotta J."/>
            <person name="Lindsey A.R."/>
        </authorList>
    </citation>
    <scope>NUCLEOTIDE SEQUENCE [LARGE SCALE GENOMIC DNA]</scope>
    <source>
        <strain evidence="1 2">KSX58</strain>
    </source>
</reference>
<keyword evidence="2" id="KW-1185">Reference proteome</keyword>
<comment type="caution">
    <text evidence="1">The sequence shown here is derived from an EMBL/GenBank/DDBJ whole genome shotgun (WGS) entry which is preliminary data.</text>
</comment>